<dbReference type="Proteomes" id="UP000276864">
    <property type="component" value="Unassembled WGS sequence"/>
</dbReference>
<dbReference type="Proteomes" id="UP000271337">
    <property type="component" value="Unassembled WGS sequence"/>
</dbReference>
<dbReference type="Pfam" id="PF04909">
    <property type="entry name" value="Amidohydro_2"/>
    <property type="match status" value="1"/>
</dbReference>
<organism evidence="3 5">
    <name type="scientific">Hortaea werneckii</name>
    <name type="common">Black yeast</name>
    <name type="synonym">Cladosporium werneckii</name>
    <dbReference type="NCBI Taxonomy" id="91943"/>
    <lineage>
        <taxon>Eukaryota</taxon>
        <taxon>Fungi</taxon>
        <taxon>Dikarya</taxon>
        <taxon>Ascomycota</taxon>
        <taxon>Pezizomycotina</taxon>
        <taxon>Dothideomycetes</taxon>
        <taxon>Dothideomycetidae</taxon>
        <taxon>Mycosphaerellales</taxon>
        <taxon>Teratosphaeriaceae</taxon>
        <taxon>Hortaea</taxon>
    </lineage>
</organism>
<dbReference type="EMBL" id="QWIM01002033">
    <property type="protein sequence ID" value="RMY18844.1"/>
    <property type="molecule type" value="Genomic_DNA"/>
</dbReference>
<comment type="caution">
    <text evidence="3">The sequence shown here is derived from an EMBL/GenBank/DDBJ whole genome shotgun (WGS) entry which is preliminary data.</text>
</comment>
<dbReference type="InterPro" id="IPR006680">
    <property type="entry name" value="Amidohydro-rel"/>
</dbReference>
<dbReference type="AlphaFoldDB" id="A0A3M6XJE7"/>
<dbReference type="EMBL" id="QWIL01003098">
    <property type="protein sequence ID" value="RMX90963.1"/>
    <property type="molecule type" value="Genomic_DNA"/>
</dbReference>
<dbReference type="OrthoDB" id="2135488at2759"/>
<dbReference type="Gene3D" id="3.20.20.140">
    <property type="entry name" value="Metal-dependent hydrolases"/>
    <property type="match status" value="1"/>
</dbReference>
<comment type="similarity">
    <text evidence="1">Belongs to the metallo-dependent hydrolases superfamily.</text>
</comment>
<dbReference type="VEuPathDB" id="FungiDB:BTJ68_01150"/>
<sequence>MSPPKIIDSHIHLWPQETSNEQGHAWMAPGMPLAKPHLLKNYQKASKHPGGQEEDTDVQGVVYIETDVRYDSPESGDLATWAKGPLDEILFLRSIVEGKYGEQDSKMLLGLVPWAPIDQLTSVFDEYLTLAKDMAGPVAWPRIKGFRYLLQAMTDPPTFEKVVFGDHFIANLKLLGKRGLSFDIGVDQRSGGTWQLQAVAEAMEMAHDGVPKNEKVTFVINHLCKPEFSIESESFQQWRVAVERLAKLSRTYMKLSGAFSELPEGLTSSEQISVRSKPWVAHVLSVFSPQRVMFGSDWPVCNVNGPAAEASWPIWKEVVQLLLNDAELSLSESDIQSIWSGTAVEAYRLG</sequence>
<dbReference type="InterPro" id="IPR032466">
    <property type="entry name" value="Metal_Hydrolase"/>
</dbReference>
<evidence type="ECO:0000313" key="5">
    <source>
        <dbReference type="Proteomes" id="UP000271337"/>
    </source>
</evidence>
<dbReference type="PANTHER" id="PTHR43569">
    <property type="entry name" value="AMIDOHYDROLASE"/>
    <property type="match status" value="1"/>
</dbReference>
<dbReference type="PANTHER" id="PTHR43569:SF2">
    <property type="entry name" value="AMIDOHYDROLASE-RELATED DOMAIN-CONTAINING PROTEIN"/>
    <property type="match status" value="1"/>
</dbReference>
<evidence type="ECO:0000259" key="2">
    <source>
        <dbReference type="Pfam" id="PF04909"/>
    </source>
</evidence>
<reference evidence="5 6" key="1">
    <citation type="journal article" date="2018" name="BMC Genomics">
        <title>Genomic evidence for intraspecific hybridization in a clonal and extremely halotolerant yeast.</title>
        <authorList>
            <person name="Gostincar C."/>
            <person name="Stajich J.E."/>
            <person name="Zupancic J."/>
            <person name="Zalar P."/>
            <person name="Gunde-Cimerman N."/>
        </authorList>
    </citation>
    <scope>NUCLEOTIDE SEQUENCE [LARGE SCALE GENOMIC DNA]</scope>
    <source>
        <strain evidence="4 6">EXF-6651</strain>
        <strain evidence="3 5">EXF-6669</strain>
    </source>
</reference>
<dbReference type="GO" id="GO:0016787">
    <property type="term" value="F:hydrolase activity"/>
    <property type="evidence" value="ECO:0007669"/>
    <property type="project" value="InterPro"/>
</dbReference>
<protein>
    <recommendedName>
        <fullName evidence="2">Amidohydrolase-related domain-containing protein</fullName>
    </recommendedName>
</protein>
<name>A0A3M6XJE7_HORWE</name>
<evidence type="ECO:0000313" key="4">
    <source>
        <dbReference type="EMBL" id="RMY18844.1"/>
    </source>
</evidence>
<gene>
    <name evidence="4" type="ORF">D0866_13049</name>
    <name evidence="3" type="ORF">D0867_15158</name>
</gene>
<evidence type="ECO:0000313" key="6">
    <source>
        <dbReference type="Proteomes" id="UP000276864"/>
    </source>
</evidence>
<dbReference type="SUPFAM" id="SSF51556">
    <property type="entry name" value="Metallo-dependent hydrolases"/>
    <property type="match status" value="1"/>
</dbReference>
<accession>A0A3M6XJE7</accession>
<feature type="domain" description="Amidohydrolase-related" evidence="2">
    <location>
        <begin position="141"/>
        <end position="349"/>
    </location>
</feature>
<dbReference type="InterPro" id="IPR052350">
    <property type="entry name" value="Metallo-dep_Lactonases"/>
</dbReference>
<evidence type="ECO:0000256" key="1">
    <source>
        <dbReference type="ARBA" id="ARBA00038310"/>
    </source>
</evidence>
<proteinExistence type="inferred from homology"/>
<evidence type="ECO:0000313" key="3">
    <source>
        <dbReference type="EMBL" id="RMX90963.1"/>
    </source>
</evidence>